<organism evidence="1 2">
    <name type="scientific">Reticulomyxa filosa</name>
    <dbReference type="NCBI Taxonomy" id="46433"/>
    <lineage>
        <taxon>Eukaryota</taxon>
        <taxon>Sar</taxon>
        <taxon>Rhizaria</taxon>
        <taxon>Retaria</taxon>
        <taxon>Foraminifera</taxon>
        <taxon>Monothalamids</taxon>
        <taxon>Reticulomyxidae</taxon>
        <taxon>Reticulomyxa</taxon>
    </lineage>
</organism>
<proteinExistence type="predicted"/>
<evidence type="ECO:0000313" key="2">
    <source>
        <dbReference type="Proteomes" id="UP000023152"/>
    </source>
</evidence>
<keyword evidence="2" id="KW-1185">Reference proteome</keyword>
<name>X6L9E3_RETFI</name>
<gene>
    <name evidence="1" type="ORF">RFI_39567</name>
</gene>
<dbReference type="Proteomes" id="UP000023152">
    <property type="component" value="Unassembled WGS sequence"/>
</dbReference>
<reference evidence="1 2" key="1">
    <citation type="journal article" date="2013" name="Curr. Biol.">
        <title>The Genome of the Foraminiferan Reticulomyxa filosa.</title>
        <authorList>
            <person name="Glockner G."/>
            <person name="Hulsmann N."/>
            <person name="Schleicher M."/>
            <person name="Noegel A.A."/>
            <person name="Eichinger L."/>
            <person name="Gallinger C."/>
            <person name="Pawlowski J."/>
            <person name="Sierra R."/>
            <person name="Euteneuer U."/>
            <person name="Pillet L."/>
            <person name="Moustafa A."/>
            <person name="Platzer M."/>
            <person name="Groth M."/>
            <person name="Szafranski K."/>
            <person name="Schliwa M."/>
        </authorList>
    </citation>
    <scope>NUCLEOTIDE SEQUENCE [LARGE SCALE GENOMIC DNA]</scope>
</reference>
<evidence type="ECO:0000313" key="1">
    <source>
        <dbReference type="EMBL" id="ETN97955.1"/>
    </source>
</evidence>
<dbReference type="AlphaFoldDB" id="X6L9E3"/>
<protein>
    <submittedName>
        <fullName evidence="1">Uncharacterized protein</fullName>
    </submittedName>
</protein>
<dbReference type="EMBL" id="ASPP01048073">
    <property type="protein sequence ID" value="ETN97955.1"/>
    <property type="molecule type" value="Genomic_DNA"/>
</dbReference>
<sequence length="165" mass="18619">MSRCILDDERGYINVSASELSNTSMRGGIGNGNIAQVCNKTKKKRLMKSHLKTCFIGLKNKNALSTYIFWKFSDIICSFAFDINELITLMVPRMDKLNKRKYVMLRGVSACESNCEIKEALEDYGYQIQEVLVKILKDNDIQIGENGAIDKDQNRISSNAGNATY</sequence>
<accession>X6L9E3</accession>
<comment type="caution">
    <text evidence="1">The sequence shown here is derived from an EMBL/GenBank/DDBJ whole genome shotgun (WGS) entry which is preliminary data.</text>
</comment>